<dbReference type="InterPro" id="IPR048332">
    <property type="entry name" value="GD_AH_C"/>
</dbReference>
<proteinExistence type="inferred from homology"/>
<evidence type="ECO:0000313" key="5">
    <source>
        <dbReference type="EMBL" id="PSW00632.1"/>
    </source>
</evidence>
<organism evidence="5 6">
    <name type="scientific">Photobacterium lipolyticum</name>
    <dbReference type="NCBI Taxonomy" id="266810"/>
    <lineage>
        <taxon>Bacteria</taxon>
        <taxon>Pseudomonadati</taxon>
        <taxon>Pseudomonadota</taxon>
        <taxon>Gammaproteobacteria</taxon>
        <taxon>Vibrionales</taxon>
        <taxon>Vibrionaceae</taxon>
        <taxon>Photobacterium</taxon>
    </lineage>
</organism>
<dbReference type="Pfam" id="PF20629">
    <property type="entry name" value="GD_AH_C"/>
    <property type="match status" value="1"/>
</dbReference>
<dbReference type="OrthoDB" id="9804574at2"/>
<keyword evidence="2" id="KW-0456">Lyase</keyword>
<name>A0A2T3MS83_9GAMM</name>
<feature type="domain" description="D-galactarate/Altronate dehydratase C-terminal" evidence="4">
    <location>
        <begin position="142"/>
        <end position="379"/>
    </location>
</feature>
<dbReference type="InterPro" id="IPR052172">
    <property type="entry name" value="UxaA_altronate/galactarate_dh"/>
</dbReference>
<evidence type="ECO:0000259" key="4">
    <source>
        <dbReference type="Pfam" id="PF20629"/>
    </source>
</evidence>
<gene>
    <name evidence="5" type="ORF">C9I89_20690</name>
</gene>
<evidence type="ECO:0000259" key="3">
    <source>
        <dbReference type="Pfam" id="PF04295"/>
    </source>
</evidence>
<dbReference type="PANTHER" id="PTHR30536:SF5">
    <property type="entry name" value="ALTRONATE DEHYDRATASE"/>
    <property type="match status" value="1"/>
</dbReference>
<dbReference type="GO" id="GO:0016829">
    <property type="term" value="F:lyase activity"/>
    <property type="evidence" value="ECO:0007669"/>
    <property type="project" value="UniProtKB-KW"/>
</dbReference>
<comment type="similarity">
    <text evidence="1">Belongs to the UxaA family.</text>
</comment>
<dbReference type="GO" id="GO:0019698">
    <property type="term" value="P:D-galacturonate catabolic process"/>
    <property type="evidence" value="ECO:0007669"/>
    <property type="project" value="TreeGrafter"/>
</dbReference>
<dbReference type="InterPro" id="IPR007392">
    <property type="entry name" value="GD_AH_second"/>
</dbReference>
<accession>A0A2T3MS83</accession>
<feature type="domain" description="D-galactarate/Altronate dehydratase second" evidence="3">
    <location>
        <begin position="7"/>
        <end position="131"/>
    </location>
</feature>
<evidence type="ECO:0000313" key="6">
    <source>
        <dbReference type="Proteomes" id="UP000240904"/>
    </source>
</evidence>
<dbReference type="AlphaFoldDB" id="A0A2T3MS83"/>
<dbReference type="EMBL" id="PYMC01000024">
    <property type="protein sequence ID" value="PSW00632.1"/>
    <property type="molecule type" value="Genomic_DNA"/>
</dbReference>
<keyword evidence="5" id="KW-0378">Hydrolase</keyword>
<dbReference type="Pfam" id="PF04295">
    <property type="entry name" value="GD_AH_second"/>
    <property type="match status" value="1"/>
</dbReference>
<reference evidence="5 6" key="1">
    <citation type="submission" date="2018-03" db="EMBL/GenBank/DDBJ databases">
        <title>Whole genome sequencing of Histamine producing bacteria.</title>
        <authorList>
            <person name="Butler K."/>
        </authorList>
    </citation>
    <scope>NUCLEOTIDE SEQUENCE [LARGE SCALE GENOMIC DNA]</scope>
    <source>
        <strain evidence="5 6">DSM 16190</strain>
    </source>
</reference>
<dbReference type="PANTHER" id="PTHR30536">
    <property type="entry name" value="ALTRONATE/GALACTARATE DEHYDRATASE"/>
    <property type="match status" value="1"/>
</dbReference>
<dbReference type="Proteomes" id="UP000240904">
    <property type="component" value="Unassembled WGS sequence"/>
</dbReference>
<dbReference type="GO" id="GO:0016787">
    <property type="term" value="F:hydrolase activity"/>
    <property type="evidence" value="ECO:0007669"/>
    <property type="project" value="UniProtKB-KW"/>
</dbReference>
<keyword evidence="6" id="KW-1185">Reference proteome</keyword>
<evidence type="ECO:0000256" key="2">
    <source>
        <dbReference type="ARBA" id="ARBA00023239"/>
    </source>
</evidence>
<protein>
    <submittedName>
        <fullName evidence="5">Altronate hydrolase</fullName>
    </submittedName>
</protein>
<sequence length="392" mass="41762">MMQHFLGFRRPDGRAGIRNHVLILAIDECAEGIARAISQKVPGTVVVTNYNTCMYGGNEELVSTMVGAVLNPNVAGALLLNMGCGSIDPEVLAKPIRHSGKPVHSLPIIKSRGTRSTIKMGTELAKALTFYANKIIPEPVPISELVVGIKCGGSDTSSGIASNPTVGRVADLLVDKGATCIAGELIELIGCEDILRSRAVTPVVADKIERLISEEEKRWHIEGTNVETMSIGNSVGGLTTLEEKALGALHKTGTRPIQDVLRINAKMTERPVEPGMYLSETTHLCGGSGMHFASLGAQVILWTTGGAGFNNPIVPVIRVSGNASQITEDIDVDVSGIMNGTDSIYSSATRILSTLDEVVNGEATAIEDIGFAYCTLYQKDQRLEKLICIEPQ</sequence>
<evidence type="ECO:0000256" key="1">
    <source>
        <dbReference type="ARBA" id="ARBA00010986"/>
    </source>
</evidence>
<comment type="caution">
    <text evidence="5">The sequence shown here is derived from an EMBL/GenBank/DDBJ whole genome shotgun (WGS) entry which is preliminary data.</text>
</comment>